<feature type="domain" description="PepSY" evidence="3">
    <location>
        <begin position="51"/>
        <end position="105"/>
    </location>
</feature>
<evidence type="ECO:0000256" key="2">
    <source>
        <dbReference type="SAM" id="SignalP"/>
    </source>
</evidence>
<sequence>MKPDLRKFMTGKRLLVTGIAAAAVAAGTAGTALAAGGGHGDGDRPEKAPAVTADQAMGAALKAVPGTVGEADLDDGAWKIDVLAGNGAWHEVKIDASNAKVTADETEKESDAAEAQGLKNTKVTAQQAAATALKSASGAVTSVELEHEGGKPAWEVEVAGQDGTEHELLVDGAAGTVTQNKAEHDDHGKEDDAEHDGKKDEGKKDAGKQDGGKQDDGKKDAGRQDGGKQDSGEDD</sequence>
<evidence type="ECO:0000256" key="1">
    <source>
        <dbReference type="SAM" id="MobiDB-lite"/>
    </source>
</evidence>
<evidence type="ECO:0000259" key="3">
    <source>
        <dbReference type="Pfam" id="PF03413"/>
    </source>
</evidence>
<gene>
    <name evidence="4" type="ORF">ACTIVE_6022</name>
</gene>
<dbReference type="Gene3D" id="3.10.450.40">
    <property type="match status" value="2"/>
</dbReference>
<protein>
    <submittedName>
        <fullName evidence="4">Peptidase propeptide and ypeb domain-containing protein</fullName>
    </submittedName>
</protein>
<evidence type="ECO:0000313" key="5">
    <source>
        <dbReference type="Proteomes" id="UP000501240"/>
    </source>
</evidence>
<feature type="chain" id="PRO_5028877310" evidence="2">
    <location>
        <begin position="35"/>
        <end position="235"/>
    </location>
</feature>
<feature type="region of interest" description="Disordered" evidence="1">
    <location>
        <begin position="173"/>
        <end position="235"/>
    </location>
</feature>
<reference evidence="4 5" key="1">
    <citation type="submission" date="2020-05" db="EMBL/GenBank/DDBJ databases">
        <title>Actinomadura verrucosospora NRRL-B18236 (PFL_A860) Genome sequencing and assembly.</title>
        <authorList>
            <person name="Samborskyy M."/>
        </authorList>
    </citation>
    <scope>NUCLEOTIDE SEQUENCE [LARGE SCALE GENOMIC DNA]</scope>
    <source>
        <strain evidence="4 5">NRRL:B18236</strain>
    </source>
</reference>
<proteinExistence type="predicted"/>
<name>A0A7D3VVG2_ACTVE</name>
<dbReference type="Proteomes" id="UP000501240">
    <property type="component" value="Chromosome"/>
</dbReference>
<dbReference type="AlphaFoldDB" id="A0A7D3VVG2"/>
<feature type="domain" description="PepSY" evidence="3">
    <location>
        <begin position="122"/>
        <end position="175"/>
    </location>
</feature>
<keyword evidence="5" id="KW-1185">Reference proteome</keyword>
<feature type="region of interest" description="Disordered" evidence="1">
    <location>
        <begin position="102"/>
        <end position="121"/>
    </location>
</feature>
<organism evidence="4 5">
    <name type="scientific">Actinomadura verrucosospora</name>
    <dbReference type="NCBI Taxonomy" id="46165"/>
    <lineage>
        <taxon>Bacteria</taxon>
        <taxon>Bacillati</taxon>
        <taxon>Actinomycetota</taxon>
        <taxon>Actinomycetes</taxon>
        <taxon>Streptosporangiales</taxon>
        <taxon>Thermomonosporaceae</taxon>
        <taxon>Actinomadura</taxon>
    </lineage>
</organism>
<feature type="signal peptide" evidence="2">
    <location>
        <begin position="1"/>
        <end position="34"/>
    </location>
</feature>
<dbReference type="InterPro" id="IPR025711">
    <property type="entry name" value="PepSY"/>
</dbReference>
<evidence type="ECO:0000313" key="4">
    <source>
        <dbReference type="EMBL" id="QKG24375.1"/>
    </source>
</evidence>
<keyword evidence="2" id="KW-0732">Signal</keyword>
<dbReference type="RefSeq" id="WP_173098193.1">
    <property type="nucleotide sequence ID" value="NZ_CP053892.1"/>
</dbReference>
<dbReference type="Pfam" id="PF03413">
    <property type="entry name" value="PepSY"/>
    <property type="match status" value="2"/>
</dbReference>
<accession>A0A7D3VVG2</accession>
<dbReference type="EMBL" id="CP053892">
    <property type="protein sequence ID" value="QKG24375.1"/>
    <property type="molecule type" value="Genomic_DNA"/>
</dbReference>
<feature type="compositionally biased region" description="Basic and acidic residues" evidence="1">
    <location>
        <begin position="102"/>
        <end position="111"/>
    </location>
</feature>
<feature type="compositionally biased region" description="Basic and acidic residues" evidence="1">
    <location>
        <begin position="181"/>
        <end position="235"/>
    </location>
</feature>